<dbReference type="InterPro" id="IPR037026">
    <property type="entry name" value="Vgr_OB-fold_dom_sf"/>
</dbReference>
<dbReference type="InterPro" id="IPR017847">
    <property type="entry name" value="T6SS_RhsGE_Vgr_subset"/>
</dbReference>
<dbReference type="NCBIfam" id="TIGR03361">
    <property type="entry name" value="VI_Rhs_Vgr"/>
    <property type="match status" value="1"/>
</dbReference>
<dbReference type="Proteomes" id="UP000315112">
    <property type="component" value="Unassembled WGS sequence"/>
</dbReference>
<accession>A0A562P6X2</accession>
<evidence type="ECO:0000313" key="7">
    <source>
        <dbReference type="EMBL" id="TWI40187.1"/>
    </source>
</evidence>
<dbReference type="Gene3D" id="4.10.220.110">
    <property type="match status" value="1"/>
</dbReference>
<dbReference type="OrthoDB" id="1907165at2"/>
<protein>
    <submittedName>
        <fullName evidence="7">Type VI secretion system secreted protein VgrG</fullName>
    </submittedName>
    <submittedName>
        <fullName evidence="6">Type VI secretion system tip protein VgrG</fullName>
    </submittedName>
</protein>
<gene>
    <name evidence="6" type="primary">tssI</name>
    <name evidence="6" type="ORF">GO485_13880</name>
    <name evidence="7" type="ORF">IP92_05904</name>
</gene>
<evidence type="ECO:0000256" key="2">
    <source>
        <dbReference type="ARBA" id="ARBA00005558"/>
    </source>
</evidence>
<dbReference type="SUPFAM" id="SSF69279">
    <property type="entry name" value="Phage tail proteins"/>
    <property type="match status" value="2"/>
</dbReference>
<reference evidence="7 8" key="1">
    <citation type="journal article" date="2015" name="Stand. Genomic Sci.">
        <title>Genomic Encyclopedia of Bacterial and Archaeal Type Strains, Phase III: the genomes of soil and plant-associated and newly described type strains.</title>
        <authorList>
            <person name="Whitman W.B."/>
            <person name="Woyke T."/>
            <person name="Klenk H.P."/>
            <person name="Zhou Y."/>
            <person name="Lilburn T.G."/>
            <person name="Beck B.J."/>
            <person name="De Vos P."/>
            <person name="Vandamme P."/>
            <person name="Eisen J.A."/>
            <person name="Garrity G."/>
            <person name="Hugenholtz P."/>
            <person name="Kyrpides N.C."/>
        </authorList>
    </citation>
    <scope>NUCLEOTIDE SEQUENCE [LARGE SCALE GENOMIC DNA]</scope>
    <source>
        <strain evidence="7 8">CGMCC 1.10685</strain>
    </source>
</reference>
<evidence type="ECO:0000313" key="9">
    <source>
        <dbReference type="Proteomes" id="UP000437862"/>
    </source>
</evidence>
<evidence type="ECO:0000256" key="3">
    <source>
        <dbReference type="ARBA" id="ARBA00022525"/>
    </source>
</evidence>
<evidence type="ECO:0000256" key="1">
    <source>
        <dbReference type="ARBA" id="ARBA00004613"/>
    </source>
</evidence>
<comment type="similarity">
    <text evidence="2">Belongs to the VgrG protein family.</text>
</comment>
<dbReference type="Pfam" id="PF04717">
    <property type="entry name" value="Phage_base_V"/>
    <property type="match status" value="1"/>
</dbReference>
<keyword evidence="3" id="KW-0964">Secreted</keyword>
<evidence type="ECO:0000259" key="4">
    <source>
        <dbReference type="Pfam" id="PF04717"/>
    </source>
</evidence>
<dbReference type="Gene3D" id="2.40.50.230">
    <property type="entry name" value="Gp5 N-terminal domain"/>
    <property type="match status" value="1"/>
</dbReference>
<dbReference type="PANTHER" id="PTHR32305:SF15">
    <property type="entry name" value="PROTEIN RHSA-RELATED"/>
    <property type="match status" value="1"/>
</dbReference>
<evidence type="ECO:0000313" key="6">
    <source>
        <dbReference type="EMBL" id="QGZ40038.1"/>
    </source>
</evidence>
<dbReference type="NCBIfam" id="TIGR01646">
    <property type="entry name" value="vgr_GE"/>
    <property type="match status" value="1"/>
</dbReference>
<keyword evidence="9" id="KW-1185">Reference proteome</keyword>
<dbReference type="Gene3D" id="3.55.50.10">
    <property type="entry name" value="Baseplate protein-like domains"/>
    <property type="match status" value="1"/>
</dbReference>
<organism evidence="7 8">
    <name type="scientific">Pseudoduganella flava</name>
    <dbReference type="NCBI Taxonomy" id="871742"/>
    <lineage>
        <taxon>Bacteria</taxon>
        <taxon>Pseudomonadati</taxon>
        <taxon>Pseudomonadota</taxon>
        <taxon>Betaproteobacteria</taxon>
        <taxon>Burkholderiales</taxon>
        <taxon>Oxalobacteraceae</taxon>
        <taxon>Telluria group</taxon>
        <taxon>Pseudoduganella</taxon>
    </lineage>
</organism>
<dbReference type="Gene3D" id="2.30.110.50">
    <property type="match status" value="1"/>
</dbReference>
<evidence type="ECO:0000259" key="5">
    <source>
        <dbReference type="Pfam" id="PF22178"/>
    </source>
</evidence>
<dbReference type="EMBL" id="VLKW01000022">
    <property type="protein sequence ID" value="TWI40187.1"/>
    <property type="molecule type" value="Genomic_DNA"/>
</dbReference>
<dbReference type="SUPFAM" id="SSF69349">
    <property type="entry name" value="Phage fibre proteins"/>
    <property type="match status" value="1"/>
</dbReference>
<reference evidence="7" key="2">
    <citation type="submission" date="2019-07" db="EMBL/GenBank/DDBJ databases">
        <authorList>
            <person name="Whitman W."/>
            <person name="Huntemann M."/>
            <person name="Clum A."/>
            <person name="Pillay M."/>
            <person name="Palaniappan K."/>
            <person name="Varghese N."/>
            <person name="Mikhailova N."/>
            <person name="Stamatis D."/>
            <person name="Reddy T."/>
            <person name="Daum C."/>
            <person name="Shapiro N."/>
            <person name="Ivanova N."/>
            <person name="Kyrpides N."/>
            <person name="Woyke T."/>
        </authorList>
    </citation>
    <scope>NUCLEOTIDE SEQUENCE</scope>
    <source>
        <strain evidence="7">CGMCC 1.10685</strain>
    </source>
</reference>
<dbReference type="PANTHER" id="PTHR32305">
    <property type="match status" value="1"/>
</dbReference>
<sequence>MRDVILSLQEMIVDRQHNRILRLSFPNNDGPDAQLLVNSLHAFESLSRPFDYTVELLSDNPLIHLKDLQGKMLCVQLVRRDGTLRHFTGRVFRFALKKVDGGLAYYEAKLGPWLNYLDLRKDNYLFHEATLYDQTDSIFADYGGVADWDWRVQGAQKPMTDACQFDESDANYLQRRWSAAGLVYWFEHDESGHKLVISDDTTSAAPIDGEPDIPYQRHGGVVEEDGIGDWSPVRQLMHGSVALTSYDFKSGRPVSASLPTMNQQGDVPVIESYEYTGAFGFKDAADGDALARLRMQEIEARAKQFEGAGNNRKMMPGRWFRLTGHFDDEAGDDANEFLVVEATHYATNNYQARYQAGNADGTAEPYYENRVTCLRRKIPWRPGRGFYCTETRIYGIQTATIVGPPGEEIHTDEYGRVRVQFHWDREGKNDERSSAWIRVASPWSGSNFGMTSIPRIGTEVIVSFMDGNPDRPVIIGMLPNANTMPAWSLPASKTQSGIMSRSSPGGGPDNANALRFEDKKGAEQLWMQAERNMDTVVKNDETKAVGANRSMQVGGHHTVNVGGNQSQGISGNHTHTVGGELIETVKRNMTVTVTEGRQDSTIKGDVTVTSQDGEITVTSPKKITLVVGGSSITMTPNDITIVGGKIFLNP</sequence>
<dbReference type="EMBL" id="CP046904">
    <property type="protein sequence ID" value="QGZ40038.1"/>
    <property type="molecule type" value="Genomic_DNA"/>
</dbReference>
<proteinExistence type="inferred from homology"/>
<dbReference type="SUPFAM" id="SSF69255">
    <property type="entry name" value="gp5 N-terminal domain-like"/>
    <property type="match status" value="1"/>
</dbReference>
<feature type="domain" description="Gp5/Type VI secretion system Vgr protein OB-fold" evidence="4">
    <location>
        <begin position="411"/>
        <end position="478"/>
    </location>
</feature>
<dbReference type="Pfam" id="PF05954">
    <property type="entry name" value="Phage_GPD"/>
    <property type="match status" value="1"/>
</dbReference>
<dbReference type="Gene3D" id="2.20.220.20">
    <property type="match status" value="1"/>
</dbReference>
<dbReference type="Pfam" id="PF22178">
    <property type="entry name" value="Gp5_trimer_C"/>
    <property type="match status" value="1"/>
</dbReference>
<name>A0A562P6X2_9BURK</name>
<dbReference type="AlphaFoldDB" id="A0A562P6X2"/>
<evidence type="ECO:0000313" key="8">
    <source>
        <dbReference type="Proteomes" id="UP000315112"/>
    </source>
</evidence>
<dbReference type="InterPro" id="IPR006533">
    <property type="entry name" value="T6SS_Vgr_RhsGE"/>
</dbReference>
<dbReference type="InterPro" id="IPR050708">
    <property type="entry name" value="T6SS_VgrG/RHS"/>
</dbReference>
<reference evidence="6 9" key="3">
    <citation type="submission" date="2019-12" db="EMBL/GenBank/DDBJ databases">
        <title>Draft Genome Sequences of Six Type Strains of the Genus Massilia.</title>
        <authorList>
            <person name="Miess H."/>
            <person name="Frediansyah A."/>
            <person name="Goeker M."/>
            <person name="Gross H."/>
        </authorList>
    </citation>
    <scope>NUCLEOTIDE SEQUENCE [LARGE SCALE GENOMIC DNA]</scope>
    <source>
        <strain evidence="6 9">DSM 26639</strain>
    </source>
</reference>
<feature type="domain" description="Gp5/Type VI secretion system Vgr C-terminal trimerisation" evidence="5">
    <location>
        <begin position="496"/>
        <end position="602"/>
    </location>
</feature>
<comment type="subcellular location">
    <subcellularLocation>
        <location evidence="1">Secreted</location>
    </subcellularLocation>
</comment>
<dbReference type="InterPro" id="IPR006531">
    <property type="entry name" value="Gp5/Vgr_OB"/>
</dbReference>
<dbReference type="Proteomes" id="UP000437862">
    <property type="component" value="Chromosome"/>
</dbReference>
<dbReference type="InterPro" id="IPR054030">
    <property type="entry name" value="Gp5_Vgr_C"/>
</dbReference>
<dbReference type="GO" id="GO:0005576">
    <property type="term" value="C:extracellular region"/>
    <property type="evidence" value="ECO:0007669"/>
    <property type="project" value="UniProtKB-SubCell"/>
</dbReference>